<dbReference type="PANTHER" id="PTHR20932:SF8">
    <property type="entry name" value="LD22649P"/>
    <property type="match status" value="1"/>
</dbReference>
<dbReference type="InterPro" id="IPR018392">
    <property type="entry name" value="LysM"/>
</dbReference>
<accession>A0AAN7VHQ4</accession>
<reference evidence="2 3" key="1">
    <citation type="journal article" date="2024" name="Insects">
        <title>An Improved Chromosome-Level Genome Assembly of the Firefly Pyrocoelia pectoralis.</title>
        <authorList>
            <person name="Fu X."/>
            <person name="Meyer-Rochow V.B."/>
            <person name="Ballantyne L."/>
            <person name="Zhu X."/>
        </authorList>
    </citation>
    <scope>NUCLEOTIDE SEQUENCE [LARGE SCALE GENOMIC DNA]</scope>
    <source>
        <strain evidence="2">XCY_ONT2</strain>
    </source>
</reference>
<feature type="domain" description="LysM" evidence="1">
    <location>
        <begin position="36"/>
        <end position="80"/>
    </location>
</feature>
<comment type="caution">
    <text evidence="2">The sequence shown here is derived from an EMBL/GenBank/DDBJ whole genome shotgun (WGS) entry which is preliminary data.</text>
</comment>
<dbReference type="PANTHER" id="PTHR20932">
    <property type="entry name" value="LYSM AND PUTATIVE PEPTIDOGLYCAN-BINDING DOMAIN-CONTAINING PROTEIN"/>
    <property type="match status" value="1"/>
</dbReference>
<dbReference type="Gene3D" id="3.10.350.10">
    <property type="entry name" value="LysM domain"/>
    <property type="match status" value="1"/>
</dbReference>
<dbReference type="SUPFAM" id="SSF54106">
    <property type="entry name" value="LysM domain"/>
    <property type="match status" value="1"/>
</dbReference>
<evidence type="ECO:0000313" key="2">
    <source>
        <dbReference type="EMBL" id="KAK5648327.1"/>
    </source>
</evidence>
<sequence>METIQPFEKLSIRDSAKSLKKYGSTSKHTNRNQNLIKHVISNTDTLQGIALKYGVTMEQIRRINRLWASDSLFLRESLLIPVTDINSYPTDIEPAASNSQSELEDISSPCSIEDDVNYFLDKIDNSIACTKKEVKKFQTSEFSSSLEDHCTSDRNKSNVTKKKQLINNNNTVTNDSSQSVLTSQGYKLRSSLQRLQDQQDELFEL</sequence>
<name>A0AAN7VHQ4_9COLE</name>
<dbReference type="CDD" id="cd00118">
    <property type="entry name" value="LysM"/>
    <property type="match status" value="1"/>
</dbReference>
<dbReference type="Pfam" id="PF01476">
    <property type="entry name" value="LysM"/>
    <property type="match status" value="1"/>
</dbReference>
<organism evidence="2 3">
    <name type="scientific">Pyrocoelia pectoralis</name>
    <dbReference type="NCBI Taxonomy" id="417401"/>
    <lineage>
        <taxon>Eukaryota</taxon>
        <taxon>Metazoa</taxon>
        <taxon>Ecdysozoa</taxon>
        <taxon>Arthropoda</taxon>
        <taxon>Hexapoda</taxon>
        <taxon>Insecta</taxon>
        <taxon>Pterygota</taxon>
        <taxon>Neoptera</taxon>
        <taxon>Endopterygota</taxon>
        <taxon>Coleoptera</taxon>
        <taxon>Polyphaga</taxon>
        <taxon>Elateriformia</taxon>
        <taxon>Elateroidea</taxon>
        <taxon>Lampyridae</taxon>
        <taxon>Lampyrinae</taxon>
        <taxon>Pyrocoelia</taxon>
    </lineage>
</organism>
<dbReference type="PROSITE" id="PS51782">
    <property type="entry name" value="LYSM"/>
    <property type="match status" value="1"/>
</dbReference>
<evidence type="ECO:0000313" key="3">
    <source>
        <dbReference type="Proteomes" id="UP001329430"/>
    </source>
</evidence>
<evidence type="ECO:0000259" key="1">
    <source>
        <dbReference type="PROSITE" id="PS51782"/>
    </source>
</evidence>
<proteinExistence type="predicted"/>
<dbReference type="InterPro" id="IPR036779">
    <property type="entry name" value="LysM_dom_sf"/>
</dbReference>
<dbReference type="AlphaFoldDB" id="A0AAN7VHQ4"/>
<dbReference type="InterPro" id="IPR045030">
    <property type="entry name" value="LYSM1-4"/>
</dbReference>
<protein>
    <recommendedName>
        <fullName evidence="1">LysM domain-containing protein</fullName>
    </recommendedName>
</protein>
<dbReference type="Proteomes" id="UP001329430">
    <property type="component" value="Chromosome 2"/>
</dbReference>
<keyword evidence="3" id="KW-1185">Reference proteome</keyword>
<gene>
    <name evidence="2" type="ORF">RI129_003219</name>
</gene>
<dbReference type="EMBL" id="JAVRBK010000002">
    <property type="protein sequence ID" value="KAK5648327.1"/>
    <property type="molecule type" value="Genomic_DNA"/>
</dbReference>
<dbReference type="SMART" id="SM00257">
    <property type="entry name" value="LysM"/>
    <property type="match status" value="1"/>
</dbReference>